<protein>
    <submittedName>
        <fullName evidence="5">LuxR C-terminal-related transcriptional regulator</fullName>
    </submittedName>
</protein>
<feature type="domain" description="HTH luxR-type" evidence="4">
    <location>
        <begin position="297"/>
        <end position="354"/>
    </location>
</feature>
<dbReference type="CDD" id="cd06170">
    <property type="entry name" value="LuxR_C_like"/>
    <property type="match status" value="1"/>
</dbReference>
<name>A0ABT4A173_9BACT</name>
<evidence type="ECO:0000259" key="4">
    <source>
        <dbReference type="SMART" id="SM00421"/>
    </source>
</evidence>
<sequence length="363" mass="41764">MDLDSRERALTLELKEALASSLELSVVLSRMKGALFQLFPAEHAAWCMSKQGLPAGYEWVATDRLAAFLARYREMAGGDFVRGTVSHLPNVVFRDSEMVPRAVLERSRPYQLCRELRTPLEHVMSVRLDMRQGWHGGLTVYREQRLSFSERERALLQGLTPALARTVRNCRMLGAVVKGHPFPEVLLHQRDLECLVLTPAFAEVLRTARVTAWLEAWFSPSELGPSGLPIEWVERLAWLGSLQEDGEPGLDRWECVRGDRRLRVTFIRMPEQEGRRLWTLVLEEEPSYFIPVPSVWRPLLTWRETEVLGLLLQGYFIESIAVLLGITWHTANTHWKNIRNELKVADRAELLYQAAVLSREERE</sequence>
<keyword evidence="2" id="KW-0238">DNA-binding</keyword>
<comment type="caution">
    <text evidence="5">The sequence shown here is derived from an EMBL/GenBank/DDBJ whole genome shotgun (WGS) entry which is preliminary data.</text>
</comment>
<proteinExistence type="predicted"/>
<accession>A0ABT4A173</accession>
<evidence type="ECO:0000256" key="2">
    <source>
        <dbReference type="ARBA" id="ARBA00023125"/>
    </source>
</evidence>
<organism evidence="5 6">
    <name type="scientific">Archangium lansingense</name>
    <dbReference type="NCBI Taxonomy" id="2995310"/>
    <lineage>
        <taxon>Bacteria</taxon>
        <taxon>Pseudomonadati</taxon>
        <taxon>Myxococcota</taxon>
        <taxon>Myxococcia</taxon>
        <taxon>Myxococcales</taxon>
        <taxon>Cystobacterineae</taxon>
        <taxon>Archangiaceae</taxon>
        <taxon>Archangium</taxon>
    </lineage>
</organism>
<dbReference type="SUPFAM" id="SSF46894">
    <property type="entry name" value="C-terminal effector domain of the bipartite response regulators"/>
    <property type="match status" value="1"/>
</dbReference>
<dbReference type="PANTHER" id="PTHR44688">
    <property type="entry name" value="DNA-BINDING TRANSCRIPTIONAL ACTIVATOR DEVR_DOSR"/>
    <property type="match status" value="1"/>
</dbReference>
<dbReference type="InterPro" id="IPR016032">
    <property type="entry name" value="Sig_transdc_resp-reg_C-effctor"/>
</dbReference>
<evidence type="ECO:0000256" key="1">
    <source>
        <dbReference type="ARBA" id="ARBA00023015"/>
    </source>
</evidence>
<dbReference type="PANTHER" id="PTHR44688:SF16">
    <property type="entry name" value="DNA-BINDING TRANSCRIPTIONAL ACTIVATOR DEVR_DOSR"/>
    <property type="match status" value="1"/>
</dbReference>
<dbReference type="Gene3D" id="3.30.450.40">
    <property type="match status" value="1"/>
</dbReference>
<dbReference type="RefSeq" id="WP_267533712.1">
    <property type="nucleotide sequence ID" value="NZ_JAPNKA010000001.1"/>
</dbReference>
<dbReference type="SMART" id="SM00421">
    <property type="entry name" value="HTH_LUXR"/>
    <property type="match status" value="1"/>
</dbReference>
<dbReference type="InterPro" id="IPR036388">
    <property type="entry name" value="WH-like_DNA-bd_sf"/>
</dbReference>
<dbReference type="InterPro" id="IPR000792">
    <property type="entry name" value="Tscrpt_reg_LuxR_C"/>
</dbReference>
<dbReference type="EMBL" id="JAPNKA010000001">
    <property type="protein sequence ID" value="MCY1074754.1"/>
    <property type="molecule type" value="Genomic_DNA"/>
</dbReference>
<keyword evidence="1" id="KW-0805">Transcription regulation</keyword>
<keyword evidence="3" id="KW-0804">Transcription</keyword>
<dbReference type="PRINTS" id="PR00038">
    <property type="entry name" value="HTHLUXR"/>
</dbReference>
<dbReference type="Pfam" id="PF00196">
    <property type="entry name" value="GerE"/>
    <property type="match status" value="1"/>
</dbReference>
<dbReference type="Proteomes" id="UP001207654">
    <property type="component" value="Unassembled WGS sequence"/>
</dbReference>
<gene>
    <name evidence="5" type="ORF">OV287_09665</name>
</gene>
<evidence type="ECO:0000313" key="6">
    <source>
        <dbReference type="Proteomes" id="UP001207654"/>
    </source>
</evidence>
<dbReference type="InterPro" id="IPR029016">
    <property type="entry name" value="GAF-like_dom_sf"/>
</dbReference>
<evidence type="ECO:0000313" key="5">
    <source>
        <dbReference type="EMBL" id="MCY1074754.1"/>
    </source>
</evidence>
<dbReference type="Gene3D" id="1.10.10.10">
    <property type="entry name" value="Winged helix-like DNA-binding domain superfamily/Winged helix DNA-binding domain"/>
    <property type="match status" value="1"/>
</dbReference>
<reference evidence="5 6" key="1">
    <citation type="submission" date="2022-11" db="EMBL/GenBank/DDBJ databases">
        <title>Minimal conservation of predation-associated metabolite biosynthetic gene clusters underscores biosynthetic potential of Myxococcota including descriptions for ten novel species: Archangium lansinium sp. nov., Myxococcus landrumus sp. nov., Nannocystis bai.</title>
        <authorList>
            <person name="Ahearne A."/>
            <person name="Stevens C."/>
            <person name="Phillips K."/>
        </authorList>
    </citation>
    <scope>NUCLEOTIDE SEQUENCE [LARGE SCALE GENOMIC DNA]</scope>
    <source>
        <strain evidence="5 6">MIWBW</strain>
    </source>
</reference>
<keyword evidence="6" id="KW-1185">Reference proteome</keyword>
<evidence type="ECO:0000256" key="3">
    <source>
        <dbReference type="ARBA" id="ARBA00023163"/>
    </source>
</evidence>